<keyword evidence="2" id="KW-0501">Molybdenum cofactor biosynthesis</keyword>
<dbReference type="Gene3D" id="3.90.105.10">
    <property type="entry name" value="Molybdopterin biosynthesis moea protein, domain 2"/>
    <property type="match status" value="1"/>
</dbReference>
<dbReference type="SUPFAM" id="SSF63882">
    <property type="entry name" value="MoeA N-terminal region -like"/>
    <property type="match status" value="1"/>
</dbReference>
<name>A0A381VQR3_9ZZZZ</name>
<evidence type="ECO:0000256" key="2">
    <source>
        <dbReference type="ARBA" id="ARBA00023150"/>
    </source>
</evidence>
<dbReference type="FunFam" id="2.170.190.11:FF:000001">
    <property type="entry name" value="Molybdopterin molybdenumtransferase"/>
    <property type="match status" value="1"/>
</dbReference>
<evidence type="ECO:0000313" key="4">
    <source>
        <dbReference type="EMBL" id="SVA42564.1"/>
    </source>
</evidence>
<dbReference type="InterPro" id="IPR005110">
    <property type="entry name" value="MoeA_linker/N"/>
</dbReference>
<dbReference type="GO" id="GO:0005829">
    <property type="term" value="C:cytosol"/>
    <property type="evidence" value="ECO:0007669"/>
    <property type="project" value="TreeGrafter"/>
</dbReference>
<dbReference type="PANTHER" id="PTHR10192">
    <property type="entry name" value="MOLYBDOPTERIN BIOSYNTHESIS PROTEIN"/>
    <property type="match status" value="1"/>
</dbReference>
<evidence type="ECO:0000256" key="1">
    <source>
        <dbReference type="ARBA" id="ARBA00005046"/>
    </source>
</evidence>
<dbReference type="EMBL" id="UINC01009493">
    <property type="protein sequence ID" value="SVA42564.1"/>
    <property type="molecule type" value="Genomic_DNA"/>
</dbReference>
<accession>A0A381VQR3</accession>
<comment type="pathway">
    <text evidence="1">Cofactor biosynthesis; molybdopterin biosynthesis.</text>
</comment>
<reference evidence="4" key="1">
    <citation type="submission" date="2018-05" db="EMBL/GenBank/DDBJ databases">
        <authorList>
            <person name="Lanie J.A."/>
            <person name="Ng W.-L."/>
            <person name="Kazmierczak K.M."/>
            <person name="Andrzejewski T.M."/>
            <person name="Davidsen T.M."/>
            <person name="Wayne K.J."/>
            <person name="Tettelin H."/>
            <person name="Glass J.I."/>
            <person name="Rusch D."/>
            <person name="Podicherti R."/>
            <person name="Tsui H.-C.T."/>
            <person name="Winkler M.E."/>
        </authorList>
    </citation>
    <scope>NUCLEOTIDE SEQUENCE</scope>
</reference>
<dbReference type="GO" id="GO:0061599">
    <property type="term" value="F:molybdopterin molybdotransferase activity"/>
    <property type="evidence" value="ECO:0007669"/>
    <property type="project" value="TreeGrafter"/>
</dbReference>
<dbReference type="Pfam" id="PF03453">
    <property type="entry name" value="MoeA_N"/>
    <property type="match status" value="1"/>
</dbReference>
<dbReference type="InterPro" id="IPR036135">
    <property type="entry name" value="MoeA_linker/N_sf"/>
</dbReference>
<organism evidence="4">
    <name type="scientific">marine metagenome</name>
    <dbReference type="NCBI Taxonomy" id="408172"/>
    <lineage>
        <taxon>unclassified sequences</taxon>
        <taxon>metagenomes</taxon>
        <taxon>ecological metagenomes</taxon>
    </lineage>
</organism>
<sequence length="164" mass="17577">MNQLDSEVVLINESSGRIINHNLEATFPSPRFDNSAMDGFAVRSVDTIGASQEHPVSLKVIGISSAGVPSDLTLNPGECIQCMTGASIPNGADAVVMVEHTSGFTDNDTVHVFEETHSRKHITKKGEEIQKGDSLIVKGTRITPSEIGVLTSFGLRKFSVTKKP</sequence>
<dbReference type="Gene3D" id="2.170.190.11">
    <property type="entry name" value="Molybdopterin biosynthesis moea protein, domain 3"/>
    <property type="match status" value="1"/>
</dbReference>
<protein>
    <recommendedName>
        <fullName evidence="3">MoeA N-terminal and linker domain-containing protein</fullName>
    </recommendedName>
</protein>
<dbReference type="InterPro" id="IPR038987">
    <property type="entry name" value="MoeA-like"/>
</dbReference>
<dbReference type="GO" id="GO:0006777">
    <property type="term" value="P:Mo-molybdopterin cofactor biosynthetic process"/>
    <property type="evidence" value="ECO:0007669"/>
    <property type="project" value="UniProtKB-KW"/>
</dbReference>
<dbReference type="PANTHER" id="PTHR10192:SF5">
    <property type="entry name" value="GEPHYRIN"/>
    <property type="match status" value="1"/>
</dbReference>
<evidence type="ECO:0000259" key="3">
    <source>
        <dbReference type="Pfam" id="PF03453"/>
    </source>
</evidence>
<feature type="non-terminal residue" evidence="4">
    <location>
        <position position="164"/>
    </location>
</feature>
<proteinExistence type="predicted"/>
<gene>
    <name evidence="4" type="ORF">METZ01_LOCUS95418</name>
</gene>
<feature type="domain" description="MoeA N-terminal and linker" evidence="3">
    <location>
        <begin position="6"/>
        <end position="154"/>
    </location>
</feature>
<dbReference type="AlphaFoldDB" id="A0A381VQR3"/>